<organism evidence="2 3">
    <name type="scientific">Ephemerocybe angulata</name>
    <dbReference type="NCBI Taxonomy" id="980116"/>
    <lineage>
        <taxon>Eukaryota</taxon>
        <taxon>Fungi</taxon>
        <taxon>Dikarya</taxon>
        <taxon>Basidiomycota</taxon>
        <taxon>Agaricomycotina</taxon>
        <taxon>Agaricomycetes</taxon>
        <taxon>Agaricomycetidae</taxon>
        <taxon>Agaricales</taxon>
        <taxon>Agaricineae</taxon>
        <taxon>Psathyrellaceae</taxon>
        <taxon>Ephemerocybe</taxon>
    </lineage>
</organism>
<evidence type="ECO:0008006" key="4">
    <source>
        <dbReference type="Google" id="ProtNLM"/>
    </source>
</evidence>
<sequence length="736" mass="83047">MGKRKGPSQKKPAPRKKVKQDDSVLTAPTATQAPTIAPPIVTDNPTTIQPDGEDAASLSEGTAQDPVVVAPAATELTSTEQREGEESPRTDDTKEKNILEPDILKRISYDIILCGPPDSTPAEFGTPWHFAGFKHPVIDCAARATLRSVCKHWEGIIVDEINLWRDIHIDGKRIPSPPKSWRKGWGKDPENYLEPPYEDEVHLPVVDIVGEMPRAALSVERSQESPINLVLVDPTYDPDPGLAQNGRPFLPRPGMLELLHAALDNPMIGSLSISAEDVHFVKDLFDPGVYLNERSMWEHEMKALTDTEKISLAGDGKEADHFDLSTLPPSGSDAFNGIRTRKQRQIGAVDEIEHDRLRKKFKVWPELHTLRIRTRDRGWMGDQERCTLPVERAPALRHLELELYYEHPLWLWTFPYDQLTHLTLATEERDVVLLGVVSRCVSLESLTITFRNLFGAGDPLNAEQVVLSFLKKLCVQMHHSRSDDPRHGRRFIDAIDTPCLQSLEVISDVIDTAYPVIHLLRRSQCQLRELRLNFSSSRTSDRTPHSSPGASQSLDSEEFNLRELLNFASPTLEKLAIQSGIMDCSWLNEFSAPHLQKITVLCFGIEKMRFMHEFVEVDSAASDVALYILRWAEEWIKGAAEGEKSKRTIEFVAGPASLWGIDSTAAFYGRSGYEKCVRIPCPNTVSTMVSRIRAVGGNIDVWWMSVKRRSDKEAKVWREQKEKDEPQSNRKEMMGW</sequence>
<dbReference type="EMBL" id="JACGCI010000086">
    <property type="protein sequence ID" value="KAF6746957.1"/>
    <property type="molecule type" value="Genomic_DNA"/>
</dbReference>
<feature type="compositionally biased region" description="Basic and acidic residues" evidence="1">
    <location>
        <begin position="80"/>
        <end position="99"/>
    </location>
</feature>
<feature type="compositionally biased region" description="Basic residues" evidence="1">
    <location>
        <begin position="1"/>
        <end position="18"/>
    </location>
</feature>
<accession>A0A8H6M067</accession>
<dbReference type="AlphaFoldDB" id="A0A8H6M067"/>
<feature type="region of interest" description="Disordered" evidence="1">
    <location>
        <begin position="714"/>
        <end position="736"/>
    </location>
</feature>
<comment type="caution">
    <text evidence="2">The sequence shown here is derived from an EMBL/GenBank/DDBJ whole genome shotgun (WGS) entry which is preliminary data.</text>
</comment>
<keyword evidence="3" id="KW-1185">Reference proteome</keyword>
<protein>
    <recommendedName>
        <fullName evidence="4">F-box domain-containing protein</fullName>
    </recommendedName>
</protein>
<evidence type="ECO:0000313" key="3">
    <source>
        <dbReference type="Proteomes" id="UP000521943"/>
    </source>
</evidence>
<feature type="compositionally biased region" description="Low complexity" evidence="1">
    <location>
        <begin position="26"/>
        <end position="40"/>
    </location>
</feature>
<reference evidence="2 3" key="1">
    <citation type="submission" date="2020-07" db="EMBL/GenBank/DDBJ databases">
        <title>Comparative genomics of pyrophilous fungi reveals a link between fire events and developmental genes.</title>
        <authorList>
            <consortium name="DOE Joint Genome Institute"/>
            <person name="Steindorff A.S."/>
            <person name="Carver A."/>
            <person name="Calhoun S."/>
            <person name="Stillman K."/>
            <person name="Liu H."/>
            <person name="Lipzen A."/>
            <person name="Pangilinan J."/>
            <person name="Labutti K."/>
            <person name="Bruns T.D."/>
            <person name="Grigoriev I.V."/>
        </authorList>
    </citation>
    <scope>NUCLEOTIDE SEQUENCE [LARGE SCALE GENOMIC DNA]</scope>
    <source>
        <strain evidence="2 3">CBS 144469</strain>
    </source>
</reference>
<gene>
    <name evidence="2" type="ORF">DFP72DRAFT_1075773</name>
</gene>
<evidence type="ECO:0000313" key="2">
    <source>
        <dbReference type="EMBL" id="KAF6746957.1"/>
    </source>
</evidence>
<feature type="region of interest" description="Disordered" evidence="1">
    <location>
        <begin position="1"/>
        <end position="99"/>
    </location>
</feature>
<proteinExistence type="predicted"/>
<dbReference type="Proteomes" id="UP000521943">
    <property type="component" value="Unassembled WGS sequence"/>
</dbReference>
<name>A0A8H6M067_9AGAR</name>
<evidence type="ECO:0000256" key="1">
    <source>
        <dbReference type="SAM" id="MobiDB-lite"/>
    </source>
</evidence>